<dbReference type="Pfam" id="PF07714">
    <property type="entry name" value="PK_Tyr_Ser-Thr"/>
    <property type="match status" value="1"/>
</dbReference>
<dbReference type="Gene3D" id="1.10.510.10">
    <property type="entry name" value="Transferase(Phosphotransferase) domain 1"/>
    <property type="match status" value="1"/>
</dbReference>
<comment type="caution">
    <text evidence="3">The sequence shown here is derived from an EMBL/GenBank/DDBJ whole genome shotgun (WGS) entry which is preliminary data.</text>
</comment>
<dbReference type="InterPro" id="IPR001245">
    <property type="entry name" value="Ser-Thr/Tyr_kinase_cat_dom"/>
</dbReference>
<dbReference type="EMBL" id="JEMT01026861">
    <property type="protein sequence ID" value="EXX58414.1"/>
    <property type="molecule type" value="Genomic_DNA"/>
</dbReference>
<dbReference type="PANTHER" id="PTHR44329">
    <property type="entry name" value="SERINE/THREONINE-PROTEIN KINASE TNNI3K-RELATED"/>
    <property type="match status" value="1"/>
</dbReference>
<dbReference type="InterPro" id="IPR000719">
    <property type="entry name" value="Prot_kinase_dom"/>
</dbReference>
<name>A0A015JTM1_RHIIW</name>
<dbReference type="GO" id="GO:0004674">
    <property type="term" value="F:protein serine/threonine kinase activity"/>
    <property type="evidence" value="ECO:0007669"/>
    <property type="project" value="TreeGrafter"/>
</dbReference>
<keyword evidence="4" id="KW-1185">Reference proteome</keyword>
<sequence length="567" mass="66788">MSTLRYKLIYATKNRIITLTDTNIHNDIHKEFEFRKQTLLADKILTNEEKSFAIRDLTENYDRNKVMDNDGSRRICENCNQNCLATLYCEYCVRNYLKEKFSNWTSGNDDIDNLIQKCQMKTLMPCKVVEWIPYSNLENIKYLTKGGFSEIYTASWINGDYDEWDSEKKQLKRFGTCKVILKKLENVESANQSWFEEAKSHLNICNKWADIVRCYGLTQNQTNGSYMLVMMKMDIDLRKYLQQNHNQLTWKKRINIAYEIINAVCFIYRENAIHRDLHSGNILYSQYNDNWRISDLGFCGPADKSSKSIYGNLPYIAPEVIIGREYTFASDIYSIAILMWEISSGQPPFINYEHDYDLAMNIINGIRPKIVPGTPLEYKNLMVQCWDADPLKRLDIYTFWRRMQRFNIDCQNMSDEFFQSKIDNLEMNKVKENYTSSRLFTSKIHQFGENLPEPRNATEEEQEAFRSKSYDFSIPDNINDFNGSNKQNSNKSSKVINFFKDDGEKLPEEFRKLQIYSNDDEKEIVQKQTKIQNINIDDDDDDTHNNPSLHSNEQDELEIPDGNFLIK</sequence>
<dbReference type="AlphaFoldDB" id="A0A015JTM1"/>
<dbReference type="Proteomes" id="UP000022910">
    <property type="component" value="Unassembled WGS sequence"/>
</dbReference>
<feature type="region of interest" description="Disordered" evidence="1">
    <location>
        <begin position="534"/>
        <end position="567"/>
    </location>
</feature>
<proteinExistence type="predicted"/>
<dbReference type="InterPro" id="IPR011009">
    <property type="entry name" value="Kinase-like_dom_sf"/>
</dbReference>
<dbReference type="HOGENOM" id="CLU_000288_7_34_1"/>
<evidence type="ECO:0000313" key="4">
    <source>
        <dbReference type="Proteomes" id="UP000022910"/>
    </source>
</evidence>
<protein>
    <submittedName>
        <fullName evidence="3">Ipl1p</fullName>
    </submittedName>
</protein>
<reference evidence="3 4" key="1">
    <citation type="submission" date="2014-02" db="EMBL/GenBank/DDBJ databases">
        <title>Single nucleus genome sequencing reveals high similarity among nuclei of an endomycorrhizal fungus.</title>
        <authorList>
            <person name="Lin K."/>
            <person name="Geurts R."/>
            <person name="Zhang Z."/>
            <person name="Limpens E."/>
            <person name="Saunders D.G."/>
            <person name="Mu D."/>
            <person name="Pang E."/>
            <person name="Cao H."/>
            <person name="Cha H."/>
            <person name="Lin T."/>
            <person name="Zhou Q."/>
            <person name="Shang Y."/>
            <person name="Li Y."/>
            <person name="Ivanov S."/>
            <person name="Sharma T."/>
            <person name="Velzen R.V."/>
            <person name="Ruijter N.D."/>
            <person name="Aanen D.K."/>
            <person name="Win J."/>
            <person name="Kamoun S."/>
            <person name="Bisseling T."/>
            <person name="Huang S."/>
        </authorList>
    </citation>
    <scope>NUCLEOTIDE SEQUENCE [LARGE SCALE GENOMIC DNA]</scope>
    <source>
        <strain evidence="4">DAOM197198w</strain>
    </source>
</reference>
<dbReference type="PROSITE" id="PS50011">
    <property type="entry name" value="PROTEIN_KINASE_DOM"/>
    <property type="match status" value="1"/>
</dbReference>
<feature type="domain" description="Protein kinase" evidence="2">
    <location>
        <begin position="137"/>
        <end position="418"/>
    </location>
</feature>
<evidence type="ECO:0000259" key="2">
    <source>
        <dbReference type="PROSITE" id="PS50011"/>
    </source>
</evidence>
<evidence type="ECO:0000256" key="1">
    <source>
        <dbReference type="SAM" id="MobiDB-lite"/>
    </source>
</evidence>
<dbReference type="SUPFAM" id="SSF56112">
    <property type="entry name" value="Protein kinase-like (PK-like)"/>
    <property type="match status" value="1"/>
</dbReference>
<dbReference type="InterPro" id="IPR051681">
    <property type="entry name" value="Ser/Thr_Kinases-Pseudokinases"/>
</dbReference>
<gene>
    <name evidence="3" type="ORF">RirG_198220</name>
</gene>
<accession>A0A015JTM1</accession>
<organism evidence="3 4">
    <name type="scientific">Rhizophagus irregularis (strain DAOM 197198w)</name>
    <name type="common">Glomus intraradices</name>
    <dbReference type="NCBI Taxonomy" id="1432141"/>
    <lineage>
        <taxon>Eukaryota</taxon>
        <taxon>Fungi</taxon>
        <taxon>Fungi incertae sedis</taxon>
        <taxon>Mucoromycota</taxon>
        <taxon>Glomeromycotina</taxon>
        <taxon>Glomeromycetes</taxon>
        <taxon>Glomerales</taxon>
        <taxon>Glomeraceae</taxon>
        <taxon>Rhizophagus</taxon>
    </lineage>
</organism>
<dbReference type="GO" id="GO:0005524">
    <property type="term" value="F:ATP binding"/>
    <property type="evidence" value="ECO:0007669"/>
    <property type="project" value="InterPro"/>
</dbReference>
<evidence type="ECO:0000313" key="3">
    <source>
        <dbReference type="EMBL" id="EXX58414.1"/>
    </source>
</evidence>